<evidence type="ECO:0000313" key="2">
    <source>
        <dbReference type="Proteomes" id="UP000743370"/>
    </source>
</evidence>
<sequence length="115" mass="12447">MEDQQALGILPGNDGRTRLLSVDWAVSKQSNNAEKCSSERSIVVLSNEWWKVTRTSKPLHATKFSVAGNVLIGGKAAECPPVNVERCKFASDSENSVELFSLTSGASLSRVLNPK</sequence>
<name>A0A8T0JNI1_PHAAN</name>
<dbReference type="EMBL" id="JABFOF010000010">
    <property type="protein sequence ID" value="KAG2376492.1"/>
    <property type="molecule type" value="Genomic_DNA"/>
</dbReference>
<dbReference type="AlphaFoldDB" id="A0A8T0JNI1"/>
<dbReference type="Proteomes" id="UP000743370">
    <property type="component" value="Unassembled WGS sequence"/>
</dbReference>
<proteinExistence type="predicted"/>
<comment type="caution">
    <text evidence="1">The sequence shown here is derived from an EMBL/GenBank/DDBJ whole genome shotgun (WGS) entry which is preliminary data.</text>
</comment>
<gene>
    <name evidence="1" type="ORF">HKW66_Vig0153540</name>
</gene>
<protein>
    <submittedName>
        <fullName evidence="1">Uncharacterized protein</fullName>
    </submittedName>
</protein>
<organism evidence="1 2">
    <name type="scientific">Phaseolus angularis</name>
    <name type="common">Azuki bean</name>
    <name type="synonym">Vigna angularis</name>
    <dbReference type="NCBI Taxonomy" id="3914"/>
    <lineage>
        <taxon>Eukaryota</taxon>
        <taxon>Viridiplantae</taxon>
        <taxon>Streptophyta</taxon>
        <taxon>Embryophyta</taxon>
        <taxon>Tracheophyta</taxon>
        <taxon>Spermatophyta</taxon>
        <taxon>Magnoliopsida</taxon>
        <taxon>eudicotyledons</taxon>
        <taxon>Gunneridae</taxon>
        <taxon>Pentapetalae</taxon>
        <taxon>rosids</taxon>
        <taxon>fabids</taxon>
        <taxon>Fabales</taxon>
        <taxon>Fabaceae</taxon>
        <taxon>Papilionoideae</taxon>
        <taxon>50 kb inversion clade</taxon>
        <taxon>NPAAA clade</taxon>
        <taxon>indigoferoid/millettioid clade</taxon>
        <taxon>Phaseoleae</taxon>
        <taxon>Vigna</taxon>
    </lineage>
</organism>
<accession>A0A8T0JNI1</accession>
<evidence type="ECO:0000313" key="1">
    <source>
        <dbReference type="EMBL" id="KAG2376492.1"/>
    </source>
</evidence>
<reference evidence="1 2" key="1">
    <citation type="submission" date="2020-05" db="EMBL/GenBank/DDBJ databases">
        <title>Vigna angularis (adzuki bean) Var. LongXiaoDou No. 4 denovo assembly.</title>
        <authorList>
            <person name="Xiang H."/>
        </authorList>
    </citation>
    <scope>NUCLEOTIDE SEQUENCE [LARGE SCALE GENOMIC DNA]</scope>
    <source>
        <tissue evidence="1">Leaf</tissue>
    </source>
</reference>